<protein>
    <submittedName>
        <fullName evidence="6">ATP-dependent DNA helicase PcrA</fullName>
        <ecNumber evidence="6">3.6.4.12</ecNumber>
    </submittedName>
</protein>
<dbReference type="PANTHER" id="PTHR11070">
    <property type="entry name" value="UVRD / RECB / PCRA DNA HELICASE FAMILY MEMBER"/>
    <property type="match status" value="1"/>
</dbReference>
<evidence type="ECO:0000256" key="1">
    <source>
        <dbReference type="ARBA" id="ARBA00022741"/>
    </source>
</evidence>
<dbReference type="Gene3D" id="3.40.50.300">
    <property type="entry name" value="P-loop containing nucleotide triphosphate hydrolases"/>
    <property type="match status" value="1"/>
</dbReference>
<dbReference type="Gene3D" id="1.10.486.10">
    <property type="entry name" value="PCRA, domain 4"/>
    <property type="match status" value="1"/>
</dbReference>
<dbReference type="GO" id="GO:0005524">
    <property type="term" value="F:ATP binding"/>
    <property type="evidence" value="ECO:0007669"/>
    <property type="project" value="UniProtKB-KW"/>
</dbReference>
<sequence>MQEFRELIESFRDRLVTDNAYQIGTDIIRRSGIMTDIHADNSPESLSRQENIEELVNGLQDFCALRMEEGSTDISLSDYLSDIALLTDQDSDKDNEGAKVVLMTVHSAKGLEFRNVFVVGMEENLFPGSMAGDSPRAMEEERRLFYVAITRAEEHCYLSYARTRFRYGKMEFGTPSRFLRDIDTCFLDLPHEAGIGHKVDEGAARFRKEEVRQQIRPRAQVIAPTLPRNLKKVANSSTENQSAQSMQTSLGELRVGQNIQHERFGMGEVTKLEGSGDNAKATIRFRHAGEKQLLLRFARFTVID</sequence>
<gene>
    <name evidence="6" type="primary">pcrA_35</name>
    <name evidence="6" type="ORF">SDC9_139829</name>
</gene>
<dbReference type="SUPFAM" id="SSF52540">
    <property type="entry name" value="P-loop containing nucleoside triphosphate hydrolases"/>
    <property type="match status" value="1"/>
</dbReference>
<keyword evidence="4" id="KW-0067">ATP-binding</keyword>
<dbReference type="Pfam" id="PF21196">
    <property type="entry name" value="PcrA_UvrD_tudor"/>
    <property type="match status" value="1"/>
</dbReference>
<dbReference type="PANTHER" id="PTHR11070:SF2">
    <property type="entry name" value="ATP-DEPENDENT DNA HELICASE SRS2"/>
    <property type="match status" value="1"/>
</dbReference>
<comment type="caution">
    <text evidence="6">The sequence shown here is derived from an EMBL/GenBank/DDBJ whole genome shotgun (WGS) entry which is preliminary data.</text>
</comment>
<evidence type="ECO:0000259" key="5">
    <source>
        <dbReference type="Pfam" id="PF13361"/>
    </source>
</evidence>
<evidence type="ECO:0000256" key="3">
    <source>
        <dbReference type="ARBA" id="ARBA00022806"/>
    </source>
</evidence>
<dbReference type="InterPro" id="IPR014017">
    <property type="entry name" value="DNA_helicase_UvrD-like_C"/>
</dbReference>
<keyword evidence="3 6" id="KW-0347">Helicase</keyword>
<dbReference type="GO" id="GO:0043138">
    <property type="term" value="F:3'-5' DNA helicase activity"/>
    <property type="evidence" value="ECO:0007669"/>
    <property type="project" value="TreeGrafter"/>
</dbReference>
<organism evidence="6">
    <name type="scientific">bioreactor metagenome</name>
    <dbReference type="NCBI Taxonomy" id="1076179"/>
    <lineage>
        <taxon>unclassified sequences</taxon>
        <taxon>metagenomes</taxon>
        <taxon>ecological metagenomes</taxon>
    </lineage>
</organism>
<proteinExistence type="predicted"/>
<dbReference type="InterPro" id="IPR000212">
    <property type="entry name" value="DNA_helicase_UvrD/REP"/>
</dbReference>
<dbReference type="Pfam" id="PF13361">
    <property type="entry name" value="UvrD_C"/>
    <property type="match status" value="1"/>
</dbReference>
<dbReference type="InterPro" id="IPR027417">
    <property type="entry name" value="P-loop_NTPase"/>
</dbReference>
<evidence type="ECO:0000256" key="4">
    <source>
        <dbReference type="ARBA" id="ARBA00022840"/>
    </source>
</evidence>
<dbReference type="GO" id="GO:0000725">
    <property type="term" value="P:recombinational repair"/>
    <property type="evidence" value="ECO:0007669"/>
    <property type="project" value="TreeGrafter"/>
</dbReference>
<accession>A0A645DT76</accession>
<dbReference type="EMBL" id="VSSQ01039598">
    <property type="protein sequence ID" value="MPM92694.1"/>
    <property type="molecule type" value="Genomic_DNA"/>
</dbReference>
<dbReference type="GO" id="GO:0003677">
    <property type="term" value="F:DNA binding"/>
    <property type="evidence" value="ECO:0007669"/>
    <property type="project" value="InterPro"/>
</dbReference>
<reference evidence="6" key="1">
    <citation type="submission" date="2019-08" db="EMBL/GenBank/DDBJ databases">
        <authorList>
            <person name="Kucharzyk K."/>
            <person name="Murdoch R.W."/>
            <person name="Higgins S."/>
            <person name="Loffler F."/>
        </authorList>
    </citation>
    <scope>NUCLEOTIDE SEQUENCE</scope>
</reference>
<evidence type="ECO:0000313" key="6">
    <source>
        <dbReference type="EMBL" id="MPM92694.1"/>
    </source>
</evidence>
<dbReference type="GO" id="GO:0016787">
    <property type="term" value="F:hydrolase activity"/>
    <property type="evidence" value="ECO:0007669"/>
    <property type="project" value="UniProtKB-KW"/>
</dbReference>
<dbReference type="GO" id="GO:0033202">
    <property type="term" value="C:DNA helicase complex"/>
    <property type="evidence" value="ECO:0007669"/>
    <property type="project" value="TreeGrafter"/>
</dbReference>
<dbReference type="GO" id="GO:0005829">
    <property type="term" value="C:cytosol"/>
    <property type="evidence" value="ECO:0007669"/>
    <property type="project" value="TreeGrafter"/>
</dbReference>
<evidence type="ECO:0000256" key="2">
    <source>
        <dbReference type="ARBA" id="ARBA00022801"/>
    </source>
</evidence>
<feature type="domain" description="UvrD-like helicase C-terminal" evidence="5">
    <location>
        <begin position="8"/>
        <end position="162"/>
    </location>
</feature>
<keyword evidence="1" id="KW-0547">Nucleotide-binding</keyword>
<dbReference type="EC" id="3.6.4.12" evidence="6"/>
<keyword evidence="2 6" id="KW-0378">Hydrolase</keyword>
<name>A0A645DT76_9ZZZZ</name>
<dbReference type="AlphaFoldDB" id="A0A645DT76"/>
<dbReference type="CDD" id="cd18807">
    <property type="entry name" value="SF1_C_UvrD"/>
    <property type="match status" value="1"/>
</dbReference>